<name>A0ABQ4GZ67_9ACTN</name>
<gene>
    <name evidence="1" type="ORF">Msi02_75640</name>
</gene>
<comment type="caution">
    <text evidence="1">The sequence shown here is derived from an EMBL/GenBank/DDBJ whole genome shotgun (WGS) entry which is preliminary data.</text>
</comment>
<reference evidence="1 2" key="1">
    <citation type="submission" date="2021-01" db="EMBL/GenBank/DDBJ databases">
        <title>Whole genome shotgun sequence of Microbispora siamensis NBRC 104113.</title>
        <authorList>
            <person name="Komaki H."/>
            <person name="Tamura T."/>
        </authorList>
    </citation>
    <scope>NUCLEOTIDE SEQUENCE [LARGE SCALE GENOMIC DNA]</scope>
    <source>
        <strain evidence="1 2">NBRC 104113</strain>
    </source>
</reference>
<keyword evidence="2" id="KW-1185">Reference proteome</keyword>
<organism evidence="1 2">
    <name type="scientific">Microbispora siamensis</name>
    <dbReference type="NCBI Taxonomy" id="564413"/>
    <lineage>
        <taxon>Bacteria</taxon>
        <taxon>Bacillati</taxon>
        <taxon>Actinomycetota</taxon>
        <taxon>Actinomycetes</taxon>
        <taxon>Streptosporangiales</taxon>
        <taxon>Streptosporangiaceae</taxon>
        <taxon>Microbispora</taxon>
    </lineage>
</organism>
<sequence length="60" mass="6517">MCILQQNLTDQDDRFGQLPTAGNPLSGEEKITGIPALTCAFPERKAGDAAMTSYRCTVRD</sequence>
<evidence type="ECO:0000313" key="1">
    <source>
        <dbReference type="EMBL" id="GIH66747.1"/>
    </source>
</evidence>
<dbReference type="EMBL" id="BOOF01000059">
    <property type="protein sequence ID" value="GIH66747.1"/>
    <property type="molecule type" value="Genomic_DNA"/>
</dbReference>
<dbReference type="Proteomes" id="UP000660454">
    <property type="component" value="Unassembled WGS sequence"/>
</dbReference>
<evidence type="ECO:0000313" key="2">
    <source>
        <dbReference type="Proteomes" id="UP000660454"/>
    </source>
</evidence>
<protein>
    <submittedName>
        <fullName evidence="1">Uncharacterized protein</fullName>
    </submittedName>
</protein>
<proteinExistence type="predicted"/>
<accession>A0ABQ4GZ67</accession>